<evidence type="ECO:0000256" key="2">
    <source>
        <dbReference type="ARBA" id="ARBA00022723"/>
    </source>
</evidence>
<evidence type="ECO:0000259" key="8">
    <source>
        <dbReference type="Pfam" id="PF20803"/>
    </source>
</evidence>
<evidence type="ECO:0000313" key="10">
    <source>
        <dbReference type="Proteomes" id="UP000179014"/>
    </source>
</evidence>
<keyword evidence="2" id="KW-0479">Metal-binding</keyword>
<dbReference type="GO" id="GO:0004521">
    <property type="term" value="F:RNA endonuclease activity"/>
    <property type="evidence" value="ECO:0007669"/>
    <property type="project" value="InterPro"/>
</dbReference>
<dbReference type="Pfam" id="PF20803">
    <property type="entry name" value="PaaX_M"/>
    <property type="match status" value="1"/>
</dbReference>
<organism evidence="9 10">
    <name type="scientific">Candidatus Kaiserbacteria bacterium GWA2_50_9</name>
    <dbReference type="NCBI Taxonomy" id="1798474"/>
    <lineage>
        <taxon>Bacteria</taxon>
        <taxon>Candidatus Kaiseribacteriota</taxon>
    </lineage>
</organism>
<feature type="domain" description="Transcriptional repressor PaaX-like central Cas2-like" evidence="8">
    <location>
        <begin position="109"/>
        <end position="180"/>
    </location>
</feature>
<comment type="caution">
    <text evidence="9">The sequence shown here is derived from an EMBL/GenBank/DDBJ whole genome shotgun (WGS) entry which is preliminary data.</text>
</comment>
<evidence type="ECO:0000256" key="6">
    <source>
        <dbReference type="ARBA" id="ARBA00023118"/>
    </source>
</evidence>
<evidence type="ECO:0000256" key="5">
    <source>
        <dbReference type="ARBA" id="ARBA00022842"/>
    </source>
</evidence>
<accession>A0A1F6BUG9</accession>
<dbReference type="GO" id="GO:0043571">
    <property type="term" value="P:maintenance of CRISPR repeat elements"/>
    <property type="evidence" value="ECO:0007669"/>
    <property type="project" value="InterPro"/>
</dbReference>
<dbReference type="PANTHER" id="PTHR30319:SF1">
    <property type="entry name" value="TRANSCRIPTIONAL REPRESSOR PAAX"/>
    <property type="match status" value="1"/>
</dbReference>
<evidence type="ECO:0000256" key="3">
    <source>
        <dbReference type="ARBA" id="ARBA00022759"/>
    </source>
</evidence>
<dbReference type="Gene3D" id="3.30.70.2650">
    <property type="match status" value="1"/>
</dbReference>
<keyword evidence="3 9" id="KW-0255">Endonuclease</keyword>
<feature type="transmembrane region" description="Helical" evidence="7">
    <location>
        <begin position="20"/>
        <end position="40"/>
    </location>
</feature>
<evidence type="ECO:0000256" key="4">
    <source>
        <dbReference type="ARBA" id="ARBA00022801"/>
    </source>
</evidence>
<keyword evidence="4" id="KW-0378">Hydrolase</keyword>
<keyword evidence="1" id="KW-0540">Nuclease</keyword>
<dbReference type="Proteomes" id="UP000179014">
    <property type="component" value="Unassembled WGS sequence"/>
</dbReference>
<keyword evidence="7" id="KW-0812">Transmembrane</keyword>
<protein>
    <submittedName>
        <fullName evidence="9">CRISPR-associated endonuclease Cas2</fullName>
    </submittedName>
</protein>
<gene>
    <name evidence="9" type="ORF">A2118_04015</name>
</gene>
<keyword evidence="7" id="KW-0472">Membrane</keyword>
<evidence type="ECO:0000313" key="9">
    <source>
        <dbReference type="EMBL" id="OGG40550.1"/>
    </source>
</evidence>
<dbReference type="InterPro" id="IPR048846">
    <property type="entry name" value="PaaX-like_central"/>
</dbReference>
<keyword evidence="5" id="KW-0460">Magnesium</keyword>
<sequence>MKVVKPVESGAKKKRQKRNLRNAALLAIGTAGFIAVAAIAPNMFQILGRTGVLAHLKYRNKGVLARLKQKGEIEFEERDGKKYVRLTERGEEALAFGQQKLQLANGKPRKWDRRYRLVMFDVPEKRKKIRERLRFEMEEVGFLRIQDSAWLYPYDCEEFMALLKADLHIGKDVLYAVVEEIENDKWIRKHFGLPSD</sequence>
<reference evidence="9 10" key="1">
    <citation type="journal article" date="2016" name="Nat. Commun.">
        <title>Thousands of microbial genomes shed light on interconnected biogeochemical processes in an aquifer system.</title>
        <authorList>
            <person name="Anantharaman K."/>
            <person name="Brown C.T."/>
            <person name="Hug L.A."/>
            <person name="Sharon I."/>
            <person name="Castelle C.J."/>
            <person name="Probst A.J."/>
            <person name="Thomas B.C."/>
            <person name="Singh A."/>
            <person name="Wilkins M.J."/>
            <person name="Karaoz U."/>
            <person name="Brodie E.L."/>
            <person name="Williams K.H."/>
            <person name="Hubbard S.S."/>
            <person name="Banfield J.F."/>
        </authorList>
    </citation>
    <scope>NUCLEOTIDE SEQUENCE [LARGE SCALE GENOMIC DNA]</scope>
</reference>
<dbReference type="EMBL" id="MFKN01000029">
    <property type="protein sequence ID" value="OGG40550.1"/>
    <property type="molecule type" value="Genomic_DNA"/>
</dbReference>
<name>A0A1F6BUG9_9BACT</name>
<evidence type="ECO:0000256" key="1">
    <source>
        <dbReference type="ARBA" id="ARBA00022722"/>
    </source>
</evidence>
<dbReference type="NCBIfam" id="TIGR01573">
    <property type="entry name" value="cas2"/>
    <property type="match status" value="1"/>
</dbReference>
<keyword evidence="6" id="KW-0051">Antiviral defense</keyword>
<keyword evidence="7" id="KW-1133">Transmembrane helix</keyword>
<dbReference type="PANTHER" id="PTHR30319">
    <property type="entry name" value="PHENYLACETIC ACID REGULATOR-RELATED TRANSCRIPTIONAL REPRESSOR"/>
    <property type="match status" value="1"/>
</dbReference>
<dbReference type="GO" id="GO:0006351">
    <property type="term" value="P:DNA-templated transcription"/>
    <property type="evidence" value="ECO:0007669"/>
    <property type="project" value="TreeGrafter"/>
</dbReference>
<dbReference type="InterPro" id="IPR021127">
    <property type="entry name" value="CRISPR_associated_Cas2"/>
</dbReference>
<dbReference type="AlphaFoldDB" id="A0A1F6BUG9"/>
<evidence type="ECO:0000256" key="7">
    <source>
        <dbReference type="SAM" id="Phobius"/>
    </source>
</evidence>
<proteinExistence type="predicted"/>